<evidence type="ECO:0000256" key="1">
    <source>
        <dbReference type="SAM" id="MobiDB-lite"/>
    </source>
</evidence>
<organism evidence="2">
    <name type="scientific">Tanacetum cinerariifolium</name>
    <name type="common">Dalmatian daisy</name>
    <name type="synonym">Chrysanthemum cinerariifolium</name>
    <dbReference type="NCBI Taxonomy" id="118510"/>
    <lineage>
        <taxon>Eukaryota</taxon>
        <taxon>Viridiplantae</taxon>
        <taxon>Streptophyta</taxon>
        <taxon>Embryophyta</taxon>
        <taxon>Tracheophyta</taxon>
        <taxon>Spermatophyta</taxon>
        <taxon>Magnoliopsida</taxon>
        <taxon>eudicotyledons</taxon>
        <taxon>Gunneridae</taxon>
        <taxon>Pentapetalae</taxon>
        <taxon>asterids</taxon>
        <taxon>campanulids</taxon>
        <taxon>Asterales</taxon>
        <taxon>Asteraceae</taxon>
        <taxon>Asteroideae</taxon>
        <taxon>Anthemideae</taxon>
        <taxon>Anthemidinae</taxon>
        <taxon>Tanacetum</taxon>
    </lineage>
</organism>
<comment type="caution">
    <text evidence="2">The sequence shown here is derived from an EMBL/GenBank/DDBJ whole genome shotgun (WGS) entry which is preliminary data.</text>
</comment>
<protein>
    <submittedName>
        <fullName evidence="2">Zinc knuckle CX2CX4HX4C</fullName>
    </submittedName>
</protein>
<evidence type="ECO:0000313" key="2">
    <source>
        <dbReference type="EMBL" id="GEU31367.1"/>
    </source>
</evidence>
<name>A0A6L2J4E1_TANCI</name>
<dbReference type="AlphaFoldDB" id="A0A6L2J4E1"/>
<feature type="region of interest" description="Disordered" evidence="1">
    <location>
        <begin position="103"/>
        <end position="147"/>
    </location>
</feature>
<reference evidence="2" key="1">
    <citation type="journal article" date="2019" name="Sci. Rep.">
        <title>Draft genome of Tanacetum cinerariifolium, the natural source of mosquito coil.</title>
        <authorList>
            <person name="Yamashiro T."/>
            <person name="Shiraishi A."/>
            <person name="Satake H."/>
            <person name="Nakayama K."/>
        </authorList>
    </citation>
    <scope>NUCLEOTIDE SEQUENCE</scope>
</reference>
<feature type="compositionally biased region" description="Basic and acidic residues" evidence="1">
    <location>
        <begin position="123"/>
        <end position="142"/>
    </location>
</feature>
<feature type="compositionally biased region" description="Polar residues" evidence="1">
    <location>
        <begin position="105"/>
        <end position="120"/>
    </location>
</feature>
<proteinExistence type="predicted"/>
<dbReference type="EMBL" id="BKCJ010000244">
    <property type="protein sequence ID" value="GEU31367.1"/>
    <property type="molecule type" value="Genomic_DNA"/>
</dbReference>
<sequence>MPVWVKNINVSLEAWYVKRISALESSLGKPMVMDFMTTSMSHKVWGMIKKCKNGGVVTNDSEGLQNAEKSIDNYKENRNDQQDKNTNFMIKARKMVQRNEYNKPRNFNSHNLQSQKQVNGASRMDRKKQTEVENNVKSKEGNNVKNNKWQVKEKVVGELRNTTNIFSILNSLPEDNEEKICTLKETLAVDNFLIEKL</sequence>
<gene>
    <name evidence="2" type="ORF">Tci_003345</name>
</gene>
<accession>A0A6L2J4E1</accession>